<keyword evidence="2" id="KW-1185">Reference proteome</keyword>
<gene>
    <name evidence="1" type="ORF">OBO34_00115</name>
</gene>
<dbReference type="InterPro" id="IPR008003">
    <property type="entry name" value="DUF739"/>
</dbReference>
<dbReference type="AlphaFoldDB" id="A0A9J6QMY3"/>
<dbReference type="Pfam" id="PF05339">
    <property type="entry name" value="DUF739"/>
    <property type="match status" value="1"/>
</dbReference>
<proteinExistence type="predicted"/>
<comment type="caution">
    <text evidence="1">The sequence shown here is derived from an EMBL/GenBank/DDBJ whole genome shotgun (WGS) entry which is preliminary data.</text>
</comment>
<sequence length="74" mass="8382">MTCVFDYSKIISGVYAKGLSYGDVARTLGISERAYSLKMSNRAEFTQQEIDVLAIDILEIPPERIPEYFFTPLV</sequence>
<dbReference type="Proteomes" id="UP001065549">
    <property type="component" value="Unassembled WGS sequence"/>
</dbReference>
<dbReference type="RefSeq" id="WP_148399073.1">
    <property type="nucleotide sequence ID" value="NZ_JAJAGH010000021.1"/>
</dbReference>
<protein>
    <submittedName>
        <fullName evidence="1">DUF739 family protein</fullName>
    </submittedName>
</protein>
<evidence type="ECO:0000313" key="2">
    <source>
        <dbReference type="Proteomes" id="UP001065549"/>
    </source>
</evidence>
<organism evidence="1 2">
    <name type="scientific">Hominibacterium faecale</name>
    <dbReference type="NCBI Taxonomy" id="2839743"/>
    <lineage>
        <taxon>Bacteria</taxon>
        <taxon>Bacillati</taxon>
        <taxon>Bacillota</taxon>
        <taxon>Clostridia</taxon>
        <taxon>Peptostreptococcales</taxon>
        <taxon>Anaerovoracaceae</taxon>
        <taxon>Hominibacterium</taxon>
    </lineage>
</organism>
<dbReference type="EMBL" id="JAOSHN010000001">
    <property type="protein sequence ID" value="MCU7376756.1"/>
    <property type="molecule type" value="Genomic_DNA"/>
</dbReference>
<accession>A0A9J6QMY3</accession>
<reference evidence="1" key="1">
    <citation type="submission" date="2022-09" db="EMBL/GenBank/DDBJ databases">
        <title>Culturomic study of gut microbiota in children with autism spectrum disorder.</title>
        <authorList>
            <person name="Efimov B.A."/>
            <person name="Chaplin A.V."/>
            <person name="Sokolova S.R."/>
            <person name="Pikina A.P."/>
            <person name="Korzhanova M."/>
            <person name="Belova V."/>
            <person name="Korostin D."/>
        </authorList>
    </citation>
    <scope>NUCLEOTIDE SEQUENCE</scope>
    <source>
        <strain evidence="1">ASD5510</strain>
    </source>
</reference>
<name>A0A9J6QMY3_9FIRM</name>
<evidence type="ECO:0000313" key="1">
    <source>
        <dbReference type="EMBL" id="MCU7376756.1"/>
    </source>
</evidence>